<dbReference type="PROSITE" id="PS50297">
    <property type="entry name" value="ANK_REP_REGION"/>
    <property type="match status" value="2"/>
</dbReference>
<evidence type="ECO:0000256" key="5">
    <source>
        <dbReference type="SAM" id="MobiDB-lite"/>
    </source>
</evidence>
<comment type="similarity">
    <text evidence="1 4">Belongs to the peptidase C14A family.</text>
</comment>
<dbReference type="PROSITE" id="PS50207">
    <property type="entry name" value="CASPASE_P10"/>
    <property type="match status" value="1"/>
</dbReference>
<dbReference type="PROSITE" id="PS50088">
    <property type="entry name" value="ANK_REPEAT"/>
    <property type="match status" value="2"/>
</dbReference>
<evidence type="ECO:0000313" key="8">
    <source>
        <dbReference type="EMBL" id="JAP46037.1"/>
    </source>
</evidence>
<dbReference type="PANTHER" id="PTHR48169:SF7">
    <property type="entry name" value="CASPASE 10"/>
    <property type="match status" value="1"/>
</dbReference>
<dbReference type="GO" id="GO:0005737">
    <property type="term" value="C:cytoplasm"/>
    <property type="evidence" value="ECO:0007669"/>
    <property type="project" value="UniProtKB-ARBA"/>
</dbReference>
<dbReference type="InterPro" id="IPR036770">
    <property type="entry name" value="Ankyrin_rpt-contain_sf"/>
</dbReference>
<protein>
    <submittedName>
        <fullName evidence="8">Caspase-8</fullName>
    </submittedName>
</protein>
<dbReference type="Pfam" id="PF12796">
    <property type="entry name" value="Ank_2"/>
    <property type="match status" value="2"/>
</dbReference>
<dbReference type="Gene3D" id="3.40.50.1460">
    <property type="match status" value="1"/>
</dbReference>
<dbReference type="GO" id="GO:0006508">
    <property type="term" value="P:proteolysis"/>
    <property type="evidence" value="ECO:0007669"/>
    <property type="project" value="InterPro"/>
</dbReference>
<keyword evidence="2" id="KW-0053">Apoptosis</keyword>
<reference evidence="8" key="1">
    <citation type="submission" date="2016-01" db="EMBL/GenBank/DDBJ databases">
        <title>Reference transcriptome for the parasite Schistocephalus solidus: insights into the molecular evolution of parasitism.</title>
        <authorList>
            <person name="Hebert F.O."/>
            <person name="Grambauer S."/>
            <person name="Barber I."/>
            <person name="Landry C.R."/>
            <person name="Aubin-Horth N."/>
        </authorList>
    </citation>
    <scope>NUCLEOTIDE SEQUENCE</scope>
</reference>
<dbReference type="SUPFAM" id="SSF52129">
    <property type="entry name" value="Caspase-like"/>
    <property type="match status" value="1"/>
</dbReference>
<dbReference type="InterPro" id="IPR011600">
    <property type="entry name" value="Pept_C14_caspase"/>
</dbReference>
<dbReference type="SUPFAM" id="SSF48403">
    <property type="entry name" value="Ankyrin repeat"/>
    <property type="match status" value="1"/>
</dbReference>
<dbReference type="PROSITE" id="PS50208">
    <property type="entry name" value="CASPASE_P20"/>
    <property type="match status" value="1"/>
</dbReference>
<evidence type="ECO:0000256" key="3">
    <source>
        <dbReference type="PROSITE-ProRule" id="PRU00023"/>
    </source>
</evidence>
<dbReference type="InterPro" id="IPR015917">
    <property type="entry name" value="Pept_C14A"/>
</dbReference>
<sequence>MEITVSPTRVAHMGTYSNSVETEATLSLMRRGMVQALESLDVELFQRKLEALLEGNYAEIILQSGLGLEGKTALHLAVECRFEEALKLLLATDKVNLLAIAGETGWTALHAAVHQEDPVAIRILLRYPVETLEATATTTVEAETAEDQRCEERLLRARELLWCHCDNPIGATALHMAVRRNNVECVRVLLEDANWLHSRLAEYRPSEYGVSELEGSCEICCIQDRSGDTALHWAVSNGSHEIAWLLCSYGAQIHKPTNHKGHEPLTICKDVLRDHEMTAILTPFKSSDPPPNAELIFKNHRPSPVLADSASNTSVRLNASSRLRRTAVLPDPMKLPTEGGAQTIAGGPSDQVSQRRPPEQPAMFAEFCRTRPYLDRSTKDNKQVAGDEPFVGDSQSQSSIDFNPKVFEEATMASNNYEFRRQATALNAVRAQKPQQLAGLPALSVEKHQGMAPRLSGLSAINLERKRPSVCLSVPGMTCPAPLLVADQVPLQPPPPKPITLRARRRASLMDPNEYYPMASPRRGICLIMNSMTYWHPKFQDRGGCDKDEIRIEKVFRDLGFLVKLLRNLSSGEMKAQLKHLGTATDHSTYDCFVTIIMAHGGMGEIYGVDGSPFPLHEITSYFTADKCSTLAGKPKLFFIQACRGEEYQLGYAPPSRNSMVGCLQSVPGLPRRAPTQSPSLTVSTPFDAQSSFVEVASVRPPSVSAQMATANPDAETVSREEEPAVLAANLPRRQRLVPTYADFLISCATKAGFKAQRDPKEGSIYVQSLCRHLEQYGRLRNLLDIITGVHREVSEKVFVAASSKFSTGPIFFQTPEVRHTLTRRVQFV</sequence>
<feature type="domain" description="Caspase family p20" evidence="7">
    <location>
        <begin position="522"/>
        <end position="647"/>
    </location>
</feature>
<dbReference type="GO" id="GO:0006915">
    <property type="term" value="P:apoptotic process"/>
    <property type="evidence" value="ECO:0007669"/>
    <property type="project" value="UniProtKB-KW"/>
</dbReference>
<accession>A0A0X3P819</accession>
<dbReference type="GO" id="GO:0051604">
    <property type="term" value="P:protein maturation"/>
    <property type="evidence" value="ECO:0007669"/>
    <property type="project" value="UniProtKB-ARBA"/>
</dbReference>
<name>A0A0X3P819_SCHSO</name>
<evidence type="ECO:0000259" key="7">
    <source>
        <dbReference type="PROSITE" id="PS50208"/>
    </source>
</evidence>
<evidence type="ECO:0000256" key="4">
    <source>
        <dbReference type="RuleBase" id="RU003971"/>
    </source>
</evidence>
<feature type="repeat" description="ANK" evidence="3">
    <location>
        <begin position="226"/>
        <end position="258"/>
    </location>
</feature>
<organism evidence="8">
    <name type="scientific">Schistocephalus solidus</name>
    <name type="common">Tapeworm</name>
    <dbReference type="NCBI Taxonomy" id="70667"/>
    <lineage>
        <taxon>Eukaryota</taxon>
        <taxon>Metazoa</taxon>
        <taxon>Spiralia</taxon>
        <taxon>Lophotrochozoa</taxon>
        <taxon>Platyhelminthes</taxon>
        <taxon>Cestoda</taxon>
        <taxon>Eucestoda</taxon>
        <taxon>Diphyllobothriidea</taxon>
        <taxon>Diphyllobothriidae</taxon>
        <taxon>Schistocephalus</taxon>
    </lineage>
</organism>
<keyword evidence="3" id="KW-0040">ANK repeat</keyword>
<dbReference type="PRINTS" id="PR00376">
    <property type="entry name" value="IL1BCENZYME"/>
</dbReference>
<dbReference type="CDD" id="cd00032">
    <property type="entry name" value="CASc"/>
    <property type="match status" value="1"/>
</dbReference>
<evidence type="ECO:0000256" key="1">
    <source>
        <dbReference type="ARBA" id="ARBA00010134"/>
    </source>
</evidence>
<dbReference type="Pfam" id="PF00656">
    <property type="entry name" value="Peptidase_C14"/>
    <property type="match status" value="1"/>
</dbReference>
<dbReference type="PANTHER" id="PTHR48169">
    <property type="entry name" value="DED DOMAIN-CONTAINING PROTEIN"/>
    <property type="match status" value="1"/>
</dbReference>
<feature type="region of interest" description="Disordered" evidence="5">
    <location>
        <begin position="331"/>
        <end position="356"/>
    </location>
</feature>
<dbReference type="Gene3D" id="1.25.40.20">
    <property type="entry name" value="Ankyrin repeat-containing domain"/>
    <property type="match status" value="2"/>
</dbReference>
<dbReference type="SMART" id="SM00115">
    <property type="entry name" value="CASc"/>
    <property type="match status" value="1"/>
</dbReference>
<dbReference type="GO" id="GO:0043067">
    <property type="term" value="P:regulation of programmed cell death"/>
    <property type="evidence" value="ECO:0007669"/>
    <property type="project" value="UniProtKB-ARBA"/>
</dbReference>
<dbReference type="InterPro" id="IPR033139">
    <property type="entry name" value="Caspase_cys_AS"/>
</dbReference>
<evidence type="ECO:0000259" key="6">
    <source>
        <dbReference type="PROSITE" id="PS50207"/>
    </source>
</evidence>
<evidence type="ECO:0000256" key="2">
    <source>
        <dbReference type="ARBA" id="ARBA00022703"/>
    </source>
</evidence>
<dbReference type="InterPro" id="IPR002138">
    <property type="entry name" value="Pept_C14_p10"/>
</dbReference>
<feature type="domain" description="Caspase family p10" evidence="6">
    <location>
        <begin position="738"/>
        <end position="829"/>
    </location>
</feature>
<proteinExistence type="inferred from homology"/>
<dbReference type="PROSITE" id="PS01122">
    <property type="entry name" value="CASPASE_CYS"/>
    <property type="match status" value="1"/>
</dbReference>
<dbReference type="GO" id="GO:0004197">
    <property type="term" value="F:cysteine-type endopeptidase activity"/>
    <property type="evidence" value="ECO:0007669"/>
    <property type="project" value="InterPro"/>
</dbReference>
<dbReference type="AlphaFoldDB" id="A0A0X3P819"/>
<dbReference type="SMART" id="SM00248">
    <property type="entry name" value="ANK"/>
    <property type="match status" value="4"/>
</dbReference>
<feature type="repeat" description="ANK" evidence="3">
    <location>
        <begin position="169"/>
        <end position="191"/>
    </location>
</feature>
<dbReference type="InterPro" id="IPR001309">
    <property type="entry name" value="Pept_C14_p20"/>
</dbReference>
<dbReference type="InterPro" id="IPR002110">
    <property type="entry name" value="Ankyrin_rpt"/>
</dbReference>
<gene>
    <name evidence="8" type="primary">CASP8</name>
    <name evidence="8" type="ORF">TR117269</name>
</gene>
<dbReference type="EMBL" id="GEEE01017188">
    <property type="protein sequence ID" value="JAP46037.1"/>
    <property type="molecule type" value="Transcribed_RNA"/>
</dbReference>
<dbReference type="InterPro" id="IPR029030">
    <property type="entry name" value="Caspase-like_dom_sf"/>
</dbReference>